<dbReference type="Proteomes" id="UP000312702">
    <property type="component" value="Chromosome"/>
</dbReference>
<feature type="compositionally biased region" description="Basic residues" evidence="2">
    <location>
        <begin position="112"/>
        <end position="136"/>
    </location>
</feature>
<feature type="coiled-coil region" evidence="1">
    <location>
        <begin position="55"/>
        <end position="92"/>
    </location>
</feature>
<keyword evidence="3" id="KW-0812">Transmembrane</keyword>
<evidence type="ECO:0000313" key="5">
    <source>
        <dbReference type="Proteomes" id="UP000312702"/>
    </source>
</evidence>
<name>A0ABX5VXH1_9PROT</name>
<keyword evidence="1" id="KW-0175">Coiled coil</keyword>
<organism evidence="4 5">
    <name type="scientific">Candidatus Methylopumilus universalis</name>
    <dbReference type="NCBI Taxonomy" id="2588536"/>
    <lineage>
        <taxon>Bacteria</taxon>
        <taxon>Pseudomonadati</taxon>
        <taxon>Pseudomonadota</taxon>
        <taxon>Betaproteobacteria</taxon>
        <taxon>Nitrosomonadales</taxon>
        <taxon>Methylophilaceae</taxon>
        <taxon>Candidatus Methylopumilus</taxon>
    </lineage>
</organism>
<feature type="transmembrane region" description="Helical" evidence="3">
    <location>
        <begin position="24"/>
        <end position="43"/>
    </location>
</feature>
<feature type="region of interest" description="Disordered" evidence="2">
    <location>
        <begin position="99"/>
        <end position="136"/>
    </location>
</feature>
<proteinExistence type="predicted"/>
<keyword evidence="3" id="KW-1133">Transmembrane helix</keyword>
<dbReference type="RefSeq" id="WP_139874956.1">
    <property type="nucleotide sequence ID" value="NZ_CP040973.1"/>
</dbReference>
<protein>
    <submittedName>
        <fullName evidence="4">Uncharacterized protein</fullName>
    </submittedName>
</protein>
<evidence type="ECO:0000256" key="1">
    <source>
        <dbReference type="SAM" id="Coils"/>
    </source>
</evidence>
<sequence length="136" mass="15217">MEFDQKEETPFNIPEKKKTNKKTLAIYIGAGLITISSLIYGYASYQATYFKDLEIKNLKAQLDDASTKLQRIDILENQVKELEASLVAKSTAKPSAIKKTKILSKKETKKVAPSKKAAKKTKPSKAKEKKPIKKVS</sequence>
<keyword evidence="5" id="KW-1185">Reference proteome</keyword>
<gene>
    <name evidence="4" type="ORF">FIT74_06705</name>
</gene>
<evidence type="ECO:0000256" key="2">
    <source>
        <dbReference type="SAM" id="MobiDB-lite"/>
    </source>
</evidence>
<evidence type="ECO:0000256" key="3">
    <source>
        <dbReference type="SAM" id="Phobius"/>
    </source>
</evidence>
<keyword evidence="3" id="KW-0472">Membrane</keyword>
<evidence type="ECO:0000313" key="4">
    <source>
        <dbReference type="EMBL" id="QDC61814.1"/>
    </source>
</evidence>
<reference evidence="4 5" key="1">
    <citation type="journal article" date="2019" name="ISME J.">
        <title>Evolution in action: habitat transition from sediment to the pelagial leads to genome streamlining in Methylophilaceae.</title>
        <authorList>
            <person name="Salcher M."/>
            <person name="Schaefle D."/>
            <person name="Kaspar M."/>
            <person name="Neuenschwander S.M."/>
            <person name="Ghai R."/>
        </authorList>
    </citation>
    <scope>NUCLEOTIDE SEQUENCE [LARGE SCALE GENOMIC DNA]</scope>
    <source>
        <strain evidence="4 5">MMS-VI-25</strain>
    </source>
</reference>
<dbReference type="EMBL" id="CP040973">
    <property type="protein sequence ID" value="QDC61814.1"/>
    <property type="molecule type" value="Genomic_DNA"/>
</dbReference>
<accession>A0ABX5VXH1</accession>